<dbReference type="Proteomes" id="UP000193623">
    <property type="component" value="Unassembled WGS sequence"/>
</dbReference>
<dbReference type="InterPro" id="IPR036108">
    <property type="entry name" value="4pyrrol_syn_uPrphyn_synt_sf"/>
</dbReference>
<name>A0A1Y5S5Q5_9RHOB</name>
<dbReference type="RefSeq" id="WP_085864007.1">
    <property type="nucleotide sequence ID" value="NZ_FWFT01000002.1"/>
</dbReference>
<protein>
    <submittedName>
        <fullName evidence="2">Uroporphyrinogen-III synthase</fullName>
    </submittedName>
</protein>
<dbReference type="InterPro" id="IPR003754">
    <property type="entry name" value="4pyrrol_synth_uPrphyn_synth"/>
</dbReference>
<keyword evidence="3" id="KW-1185">Reference proteome</keyword>
<evidence type="ECO:0000313" key="3">
    <source>
        <dbReference type="Proteomes" id="UP000193623"/>
    </source>
</evidence>
<dbReference type="SUPFAM" id="SSF69618">
    <property type="entry name" value="HemD-like"/>
    <property type="match status" value="1"/>
</dbReference>
<organism evidence="2 3">
    <name type="scientific">Pseudooctadecabacter jejudonensis</name>
    <dbReference type="NCBI Taxonomy" id="1391910"/>
    <lineage>
        <taxon>Bacteria</taxon>
        <taxon>Pseudomonadati</taxon>
        <taxon>Pseudomonadota</taxon>
        <taxon>Alphaproteobacteria</taxon>
        <taxon>Rhodobacterales</taxon>
        <taxon>Paracoccaceae</taxon>
        <taxon>Pseudooctadecabacter</taxon>
    </lineage>
</organism>
<proteinExistence type="predicted"/>
<dbReference type="GO" id="GO:0004852">
    <property type="term" value="F:uroporphyrinogen-III synthase activity"/>
    <property type="evidence" value="ECO:0007669"/>
    <property type="project" value="InterPro"/>
</dbReference>
<dbReference type="Pfam" id="PF02602">
    <property type="entry name" value="HEM4"/>
    <property type="match status" value="1"/>
</dbReference>
<dbReference type="Gene3D" id="3.40.50.10090">
    <property type="match status" value="2"/>
</dbReference>
<gene>
    <name evidence="2" type="ORF">PSJ8397_01581</name>
</gene>
<dbReference type="CDD" id="cd06578">
    <property type="entry name" value="HemD"/>
    <property type="match status" value="1"/>
</dbReference>
<accession>A0A1Y5S5Q5</accession>
<evidence type="ECO:0000259" key="1">
    <source>
        <dbReference type="Pfam" id="PF02602"/>
    </source>
</evidence>
<dbReference type="GO" id="GO:0033014">
    <property type="term" value="P:tetrapyrrole biosynthetic process"/>
    <property type="evidence" value="ECO:0007669"/>
    <property type="project" value="InterPro"/>
</dbReference>
<dbReference type="EMBL" id="FWFT01000002">
    <property type="protein sequence ID" value="SLN33125.1"/>
    <property type="molecule type" value="Genomic_DNA"/>
</dbReference>
<sequence>MVRFDNPIVLVTRPRAASEAFVEGLRQHAGAFEPVIAPVFEIGEVARSVPCFDEAIFTSKAGVAFAPEGEGRIAWCVGDATAQAARAAGYEARSAAGDADTLIDLILTEQTGGRLVHLRGEISRGDVSQRLTAAGVTCAEVVNYRKIACPPPAELGGLLRAHRNIIFPAFSAETVSLFLDWPLEPKGMHIVAISAAVAQAAEQMSPQNITVADRPDLASMTQAVAALIA</sequence>
<dbReference type="AlphaFoldDB" id="A0A1Y5S5Q5"/>
<reference evidence="2 3" key="1">
    <citation type="submission" date="2017-03" db="EMBL/GenBank/DDBJ databases">
        <authorList>
            <person name="Afonso C.L."/>
            <person name="Miller P.J."/>
            <person name="Scott M.A."/>
            <person name="Spackman E."/>
            <person name="Goraichik I."/>
            <person name="Dimitrov K.M."/>
            <person name="Suarez D.L."/>
            <person name="Swayne D.E."/>
        </authorList>
    </citation>
    <scope>NUCLEOTIDE SEQUENCE [LARGE SCALE GENOMIC DNA]</scope>
    <source>
        <strain evidence="2 3">CECT 8397</strain>
    </source>
</reference>
<dbReference type="OrthoDB" id="7204250at2"/>
<feature type="domain" description="Tetrapyrrole biosynthesis uroporphyrinogen III synthase" evidence="1">
    <location>
        <begin position="24"/>
        <end position="222"/>
    </location>
</feature>
<evidence type="ECO:0000313" key="2">
    <source>
        <dbReference type="EMBL" id="SLN33125.1"/>
    </source>
</evidence>